<keyword evidence="8" id="KW-1185">Reference proteome</keyword>
<keyword evidence="5" id="KW-0804">Transcription</keyword>
<keyword evidence="3" id="KW-0805">Transcription regulation</keyword>
<protein>
    <submittedName>
        <fullName evidence="7">Uncharacterized protein</fullName>
    </submittedName>
</protein>
<dbReference type="EMBL" id="JACMSC010000003">
    <property type="protein sequence ID" value="KAG6528097.1"/>
    <property type="molecule type" value="Genomic_DNA"/>
</dbReference>
<comment type="caution">
    <text evidence="7">The sequence shown here is derived from an EMBL/GenBank/DDBJ whole genome shotgun (WGS) entry which is preliminary data.</text>
</comment>
<sequence length="309" mass="35047">MPQPIDDFGEQFLKASPLTIDTARGGPVHKTGADGEESIMEEGKIDLNEIKDNTNHVDQDPSPSTVEEVKLPEVGMIFSSEEDVRTFYNSYATNVGFDCVYKSALKQAESISREVAQRGVSSYNVLLELSNHRHFYFVPHACISIAIDKKMKKGLWSSEEDDILSEYFKEHVRRGEMAPHREELGLVSIVEELPACWLYHLKPDLKKGPITTEEEQLFIKLHRWAQIAKHSGDLKNQQENASNFTTDLDRKECASLAEDATNFPDEIIEDDNFTNLVDEPRQQSVAVVVHEMEKQPPTDDSKSFQHIVL</sequence>
<keyword evidence="2" id="KW-0677">Repeat</keyword>
<keyword evidence="4" id="KW-0238">DNA-binding</keyword>
<evidence type="ECO:0000256" key="1">
    <source>
        <dbReference type="ARBA" id="ARBA00004123"/>
    </source>
</evidence>
<dbReference type="PANTHER" id="PTHR47995">
    <property type="entry name" value="TRANSCRIPTION FACTOR MYB33-RELATED"/>
    <property type="match status" value="1"/>
</dbReference>
<evidence type="ECO:0000256" key="2">
    <source>
        <dbReference type="ARBA" id="ARBA00022737"/>
    </source>
</evidence>
<dbReference type="Proteomes" id="UP000734854">
    <property type="component" value="Unassembled WGS sequence"/>
</dbReference>
<evidence type="ECO:0000256" key="4">
    <source>
        <dbReference type="ARBA" id="ARBA00023125"/>
    </source>
</evidence>
<reference evidence="7 8" key="1">
    <citation type="submission" date="2020-08" db="EMBL/GenBank/DDBJ databases">
        <title>Plant Genome Project.</title>
        <authorList>
            <person name="Zhang R.-G."/>
        </authorList>
    </citation>
    <scope>NUCLEOTIDE SEQUENCE [LARGE SCALE GENOMIC DNA]</scope>
    <source>
        <tissue evidence="7">Rhizome</tissue>
    </source>
</reference>
<evidence type="ECO:0000313" key="8">
    <source>
        <dbReference type="Proteomes" id="UP000734854"/>
    </source>
</evidence>
<accession>A0A8J5HZD7</accession>
<proteinExistence type="predicted"/>
<evidence type="ECO:0000256" key="5">
    <source>
        <dbReference type="ARBA" id="ARBA00023163"/>
    </source>
</evidence>
<gene>
    <name evidence="7" type="ORF">ZIOFF_010246</name>
</gene>
<dbReference type="GO" id="GO:0003677">
    <property type="term" value="F:DNA binding"/>
    <property type="evidence" value="ECO:0007669"/>
    <property type="project" value="UniProtKB-KW"/>
</dbReference>
<keyword evidence="6" id="KW-0539">Nucleus</keyword>
<evidence type="ECO:0000256" key="6">
    <source>
        <dbReference type="ARBA" id="ARBA00023242"/>
    </source>
</evidence>
<dbReference type="GO" id="GO:0005634">
    <property type="term" value="C:nucleus"/>
    <property type="evidence" value="ECO:0007669"/>
    <property type="project" value="UniProtKB-SubCell"/>
</dbReference>
<dbReference type="AlphaFoldDB" id="A0A8J5HZD7"/>
<dbReference type="PANTHER" id="PTHR47995:SF18">
    <property type="entry name" value="TRANSCRIPTION FACTOR MYB65"/>
    <property type="match status" value="1"/>
</dbReference>
<comment type="subcellular location">
    <subcellularLocation>
        <location evidence="1">Nucleus</location>
    </subcellularLocation>
</comment>
<evidence type="ECO:0000256" key="3">
    <source>
        <dbReference type="ARBA" id="ARBA00023015"/>
    </source>
</evidence>
<name>A0A8J5HZD7_ZINOF</name>
<organism evidence="7 8">
    <name type="scientific">Zingiber officinale</name>
    <name type="common">Ginger</name>
    <name type="synonym">Amomum zingiber</name>
    <dbReference type="NCBI Taxonomy" id="94328"/>
    <lineage>
        <taxon>Eukaryota</taxon>
        <taxon>Viridiplantae</taxon>
        <taxon>Streptophyta</taxon>
        <taxon>Embryophyta</taxon>
        <taxon>Tracheophyta</taxon>
        <taxon>Spermatophyta</taxon>
        <taxon>Magnoliopsida</taxon>
        <taxon>Liliopsida</taxon>
        <taxon>Zingiberales</taxon>
        <taxon>Zingiberaceae</taxon>
        <taxon>Zingiber</taxon>
    </lineage>
</organism>
<evidence type="ECO:0000313" key="7">
    <source>
        <dbReference type="EMBL" id="KAG6528097.1"/>
    </source>
</evidence>